<organism evidence="1 2">
    <name type="scientific">Rhizobium leguminosarum</name>
    <dbReference type="NCBI Taxonomy" id="384"/>
    <lineage>
        <taxon>Bacteria</taxon>
        <taxon>Pseudomonadati</taxon>
        <taxon>Pseudomonadota</taxon>
        <taxon>Alphaproteobacteria</taxon>
        <taxon>Hyphomicrobiales</taxon>
        <taxon>Rhizobiaceae</taxon>
        <taxon>Rhizobium/Agrobacterium group</taxon>
        <taxon>Rhizobium</taxon>
    </lineage>
</organism>
<dbReference type="Proteomes" id="UP000471409">
    <property type="component" value="Unassembled WGS sequence"/>
</dbReference>
<reference evidence="1 2" key="1">
    <citation type="submission" date="2020-01" db="EMBL/GenBank/DDBJ databases">
        <title>Rhizobium genotypes associated with high levels of biological nitrogen fixation by grain legumes in a temperate-maritime cropping system.</title>
        <authorList>
            <person name="Maluk M."/>
            <person name="Francesc Ferrando Molina F."/>
            <person name="Lopez Del Egido L."/>
            <person name="Lafos M."/>
            <person name="Langarica-Fuentes A."/>
            <person name="Gebre Yohannes G."/>
            <person name="Young M.W."/>
            <person name="Martin P."/>
            <person name="Gantlett R."/>
            <person name="Kenicer G."/>
            <person name="Hawes C."/>
            <person name="Begg G.S."/>
            <person name="Quilliam R.S."/>
            <person name="Squire G.R."/>
            <person name="Poole P.S."/>
            <person name="Young P.W."/>
            <person name="Iannetta P.M."/>
            <person name="James E.K."/>
        </authorList>
    </citation>
    <scope>NUCLEOTIDE SEQUENCE [LARGE SCALE GENOMIC DNA]</scope>
    <source>
        <strain evidence="1 2">JHI944</strain>
    </source>
</reference>
<evidence type="ECO:0000313" key="2">
    <source>
        <dbReference type="Proteomes" id="UP000471409"/>
    </source>
</evidence>
<dbReference type="EMBL" id="WXXP01000965">
    <property type="protein sequence ID" value="NEK55865.1"/>
    <property type="molecule type" value="Genomic_DNA"/>
</dbReference>
<name>A0A6P0DWK0_RHILE</name>
<sequence length="102" mass="11393">MQFNDEATLTKPSALPVERRALVDHLREAIARLTHGLAAAGLVEFVPPLLEINKVLRDMTDEISRADSLYSDEVITGTMRLIKTSEALLENRVIVQTCLLYT</sequence>
<protein>
    <submittedName>
        <fullName evidence="1">Uncharacterized protein</fullName>
    </submittedName>
</protein>
<evidence type="ECO:0000313" key="1">
    <source>
        <dbReference type="EMBL" id="NEK55865.1"/>
    </source>
</evidence>
<gene>
    <name evidence="1" type="ORF">GUK36_42310</name>
</gene>
<dbReference type="RefSeq" id="WP_164001723.1">
    <property type="nucleotide sequence ID" value="NZ_WXXP01000965.1"/>
</dbReference>
<comment type="caution">
    <text evidence="1">The sequence shown here is derived from an EMBL/GenBank/DDBJ whole genome shotgun (WGS) entry which is preliminary data.</text>
</comment>
<feature type="non-terminal residue" evidence="1">
    <location>
        <position position="102"/>
    </location>
</feature>
<accession>A0A6P0DWK0</accession>
<proteinExistence type="predicted"/>
<dbReference type="AlphaFoldDB" id="A0A6P0DWK0"/>